<evidence type="ECO:0000259" key="1">
    <source>
        <dbReference type="Pfam" id="PF07687"/>
    </source>
</evidence>
<dbReference type="InterPro" id="IPR017439">
    <property type="entry name" value="Amidohydrolase"/>
</dbReference>
<dbReference type="SUPFAM" id="SSF55031">
    <property type="entry name" value="Bacterial exopeptidase dimerisation domain"/>
    <property type="match status" value="1"/>
</dbReference>
<dbReference type="Gene3D" id="3.40.630.10">
    <property type="entry name" value="Zn peptidases"/>
    <property type="match status" value="1"/>
</dbReference>
<dbReference type="FunFam" id="3.30.70.360:FF:000004">
    <property type="entry name" value="Peptidase M20 domain-containing protein 2"/>
    <property type="match status" value="1"/>
</dbReference>
<dbReference type="Pfam" id="PF01546">
    <property type="entry name" value="Peptidase_M20"/>
    <property type="match status" value="1"/>
</dbReference>
<reference evidence="2" key="1">
    <citation type="submission" date="2020-05" db="EMBL/GenBank/DDBJ databases">
        <authorList>
            <person name="Chiriac C."/>
            <person name="Salcher M."/>
            <person name="Ghai R."/>
            <person name="Kavagutti S V."/>
        </authorList>
    </citation>
    <scope>NUCLEOTIDE SEQUENCE</scope>
</reference>
<gene>
    <name evidence="2" type="ORF">UFOPK1827_00375</name>
    <name evidence="3" type="ORF">UFOPK2000_00831</name>
    <name evidence="4" type="ORF">UFOPK3708_00117</name>
</gene>
<dbReference type="InterPro" id="IPR002933">
    <property type="entry name" value="Peptidase_M20"/>
</dbReference>
<dbReference type="CDD" id="cd03887">
    <property type="entry name" value="M20_Acy1L2"/>
    <property type="match status" value="1"/>
</dbReference>
<dbReference type="Gene3D" id="3.30.70.360">
    <property type="match status" value="1"/>
</dbReference>
<dbReference type="InterPro" id="IPR017144">
    <property type="entry name" value="Xaa-Arg_dipeptidase"/>
</dbReference>
<accession>A0A6J6G9S6</accession>
<sequence length="392" mass="41042">MDAHEAKQRAKDSIDAHRNLLVEVSHSIHAHPEENYAEHHAHEVLTAALDDLDFDVTRGAFGMPTAFKASTGTRGPLIAVFCEYDALPGIGHACGHNIIAAAGLGAALGAAAVADELGGRLVVLGSPAEEGGGGKVFMIDRGALTGVDAAMMIHPADSDLRWMTTIAVQQLRITWNGQAAHAAAHPWDGRNALDAAVLGYMNVAALRQHIRPEERIHGVFTDGGDKPNIVPATAAMHWFIRAANLERLEALKPRVLAALKAGGDATGCTVSYEWIDPAYADLLRNEPFESLYAANSASLGRVVLEPGPAGAVVGSTDMGNVSHEVPSIHPMVSVAPSGVGIHTPGFAEFAASPSGDDGVVDGAKAMAMTIIDLWSSSQALESVASEFEATKR</sequence>
<dbReference type="PANTHER" id="PTHR30575">
    <property type="entry name" value="PEPTIDASE M20"/>
    <property type="match status" value="1"/>
</dbReference>
<protein>
    <submittedName>
        <fullName evidence="2">Unannotated protein</fullName>
    </submittedName>
</protein>
<evidence type="ECO:0000313" key="4">
    <source>
        <dbReference type="EMBL" id="CAB4918518.1"/>
    </source>
</evidence>
<dbReference type="SUPFAM" id="SSF53187">
    <property type="entry name" value="Zn-dependent exopeptidases"/>
    <property type="match status" value="1"/>
</dbReference>
<organism evidence="2">
    <name type="scientific">freshwater metagenome</name>
    <dbReference type="NCBI Taxonomy" id="449393"/>
    <lineage>
        <taxon>unclassified sequences</taxon>
        <taxon>metagenomes</taxon>
        <taxon>ecological metagenomes</taxon>
    </lineage>
</organism>
<dbReference type="EMBL" id="CAEZVK010000078">
    <property type="protein sequence ID" value="CAB4632699.1"/>
    <property type="molecule type" value="Genomic_DNA"/>
</dbReference>
<evidence type="ECO:0000313" key="2">
    <source>
        <dbReference type="EMBL" id="CAB4597941.1"/>
    </source>
</evidence>
<dbReference type="InterPro" id="IPR036264">
    <property type="entry name" value="Bact_exopeptidase_dim_dom"/>
</dbReference>
<name>A0A6J6G9S6_9ZZZZ</name>
<dbReference type="InterPro" id="IPR052030">
    <property type="entry name" value="Peptidase_M20/M20A_hydrolases"/>
</dbReference>
<proteinExistence type="predicted"/>
<dbReference type="Pfam" id="PF07687">
    <property type="entry name" value="M20_dimer"/>
    <property type="match status" value="1"/>
</dbReference>
<dbReference type="PANTHER" id="PTHR30575:SF0">
    <property type="entry name" value="XAA-ARG DIPEPTIDASE"/>
    <property type="match status" value="1"/>
</dbReference>
<evidence type="ECO:0000313" key="3">
    <source>
        <dbReference type="EMBL" id="CAB4632699.1"/>
    </source>
</evidence>
<dbReference type="EMBL" id="CAEZUO010000009">
    <property type="protein sequence ID" value="CAB4597941.1"/>
    <property type="molecule type" value="Genomic_DNA"/>
</dbReference>
<dbReference type="NCBIfam" id="TIGR01891">
    <property type="entry name" value="amidohydrolases"/>
    <property type="match status" value="1"/>
</dbReference>
<dbReference type="InterPro" id="IPR011650">
    <property type="entry name" value="Peptidase_M20_dimer"/>
</dbReference>
<feature type="domain" description="Peptidase M20 dimerisation" evidence="1">
    <location>
        <begin position="171"/>
        <end position="261"/>
    </location>
</feature>
<dbReference type="GO" id="GO:0016805">
    <property type="term" value="F:dipeptidase activity"/>
    <property type="evidence" value="ECO:0007669"/>
    <property type="project" value="InterPro"/>
</dbReference>
<dbReference type="PIRSF" id="PIRSF037226">
    <property type="entry name" value="Amidohydrolase_ACY1L2_prd"/>
    <property type="match status" value="1"/>
</dbReference>
<dbReference type="AlphaFoldDB" id="A0A6J6G9S6"/>
<dbReference type="EMBL" id="CAFBNA010000003">
    <property type="protein sequence ID" value="CAB4918518.1"/>
    <property type="molecule type" value="Genomic_DNA"/>
</dbReference>